<dbReference type="PANTHER" id="PTHR46957:SF3">
    <property type="entry name" value="CYTOKINE RECEPTOR"/>
    <property type="match status" value="1"/>
</dbReference>
<dbReference type="SMART" id="SM00060">
    <property type="entry name" value="FN3"/>
    <property type="match status" value="8"/>
</dbReference>
<dbReference type="PANTHER" id="PTHR46957">
    <property type="entry name" value="CYTOKINE RECEPTOR"/>
    <property type="match status" value="1"/>
</dbReference>
<dbReference type="Pfam" id="PF16656">
    <property type="entry name" value="Pur_ac_phosph_N"/>
    <property type="match status" value="4"/>
</dbReference>
<name>A0A1F5BU28_9BACT</name>
<proteinExistence type="predicted"/>
<dbReference type="Proteomes" id="UP000176650">
    <property type="component" value="Unassembled WGS sequence"/>
</dbReference>
<evidence type="ECO:0000313" key="3">
    <source>
        <dbReference type="EMBL" id="OGD34112.1"/>
    </source>
</evidence>
<protein>
    <recommendedName>
        <fullName evidence="2">Fibronectin type-III domain-containing protein</fullName>
    </recommendedName>
</protein>
<keyword evidence="1" id="KW-1133">Transmembrane helix</keyword>
<feature type="transmembrane region" description="Helical" evidence="1">
    <location>
        <begin position="110"/>
        <end position="132"/>
    </location>
</feature>
<dbReference type="Gene3D" id="2.60.40.380">
    <property type="entry name" value="Purple acid phosphatase-like, N-terminal"/>
    <property type="match status" value="3"/>
</dbReference>
<dbReference type="STRING" id="1797298.A2988_01360"/>
<dbReference type="GO" id="GO:0046872">
    <property type="term" value="F:metal ion binding"/>
    <property type="evidence" value="ECO:0007669"/>
    <property type="project" value="InterPro"/>
</dbReference>
<dbReference type="SUPFAM" id="SSF51126">
    <property type="entry name" value="Pectin lyase-like"/>
    <property type="match status" value="2"/>
</dbReference>
<accession>A0A1F5BU28</accession>
<dbReference type="InterPro" id="IPR013783">
    <property type="entry name" value="Ig-like_fold"/>
</dbReference>
<dbReference type="SUPFAM" id="SSF49363">
    <property type="entry name" value="Purple acid phosphatase, N-terminal domain"/>
    <property type="match status" value="3"/>
</dbReference>
<dbReference type="InterPro" id="IPR036116">
    <property type="entry name" value="FN3_sf"/>
</dbReference>
<gene>
    <name evidence="3" type="ORF">A2988_01360</name>
</gene>
<dbReference type="PROSITE" id="PS50853">
    <property type="entry name" value="FN3"/>
    <property type="match status" value="6"/>
</dbReference>
<comment type="caution">
    <text evidence="3">The sequence shown here is derived from an EMBL/GenBank/DDBJ whole genome shotgun (WGS) entry which is preliminary data.</text>
</comment>
<dbReference type="InterPro" id="IPR011050">
    <property type="entry name" value="Pectin_lyase_fold/virulence"/>
</dbReference>
<dbReference type="GO" id="GO:0003993">
    <property type="term" value="F:acid phosphatase activity"/>
    <property type="evidence" value="ECO:0007669"/>
    <property type="project" value="InterPro"/>
</dbReference>
<reference evidence="3 4" key="1">
    <citation type="journal article" date="2016" name="Nat. Commun.">
        <title>Thousands of microbial genomes shed light on interconnected biogeochemical processes in an aquifer system.</title>
        <authorList>
            <person name="Anantharaman K."/>
            <person name="Brown C.T."/>
            <person name="Hug L.A."/>
            <person name="Sharon I."/>
            <person name="Castelle C.J."/>
            <person name="Probst A.J."/>
            <person name="Thomas B.C."/>
            <person name="Singh A."/>
            <person name="Wilkins M.J."/>
            <person name="Karaoz U."/>
            <person name="Brodie E.L."/>
            <person name="Williams K.H."/>
            <person name="Hubbard S.S."/>
            <person name="Banfield J.F."/>
        </authorList>
    </citation>
    <scope>NUCLEOTIDE SEQUENCE [LARGE SCALE GENOMIC DNA]</scope>
</reference>
<sequence>MLKLLYQFLVQKVSRATRDLYERSRALGNAPMKAPVTAVVSHLASGIAYIGYGFLLFFVKFFVLIFKSPVDGYKLMMEESHLEAKLPSGEEPRDVSYSEYKKLHQKTRRFSFFSFSAAVAAVVAVSLVVNLLTPIAPSALGATYTFTQTSWSGGATANNAVHPTNQSAWNQYASKSADITAMNSGADLEIASTTASVVKTSESDFTGGTFATATTTGSGSIALTKALHINEYTIGALSNIAVTASTITTNANGTWTVAFSGTPSLARIFKNDKFIDSASKAWKVLSVAPSVYKIIVGDSEQNRTMPATGAGTVGRWYAAISAWEADRQGDLIVRNAIERGLPYYDVGPDTTPVTIDGWTTDATHYIEIYVPPSERHRGKRDAAKYRMEVSEASGITIQEDFIRIEGLQIKTTASSANPAGIYIPSGLNAAYDISISHNIIYGVFSGTVGTPVGIQNWASGTSGKLKIWNNIVYDFVFNSAGIGIDSSAGTHTGYIYNNTLQNNYQGLNVAGTVIAKNNIVAGSGDANAYVGTFAAGTDYNATDGIDVIGAGSNNKTSQTFAFIDTAGGDFHLAFNDAAAKNGGTDLSADANLAFATDIDGDTRAAPWDIGADDVGATLVKVHSIGTTGRDFATLQGWETARDGVLTTRNVFKITGQTGGAFTAGETITGTSGATGTYIPERDTPSASETYMTVDKVNATAFLAGDTLTGGTSGRTATLSIILTTAGTIERGEAYKDSTFTAGAIINDSTIDATHYMWLTVEPGSRHDGTSGRNAATITSTDNVFNIGDAYTIIEWFIMKGYGGGSTEKHGVVSGYNDNTVRNNIFDGGTAPHATASGVFFYSFGNLVYNNIFINLTGLTGGIGIQAFSDDSQYYNNTVYNTRIGFDFSDSSTIDGLARNNISTGNTTADYQGVFHVSSSNNISSNATAPGSGSLINQSVSAVQFVSTTPGFEDLHIMDGSVAKDAGASLASIFTNDVDNQMRSGTWDIGADERYSSSPVYNASGTFESPTIDLAGPVSFSSLAWNPITQSTNTTLNFRIATSSDGTTWNSPFVGSDGTANTYFTTSGTAIPSLVNGNRYLRYKAYFSTADAAFTPQLDDATLNYFYYASSSPSLTSSAYNSNDATNIFGKISWTATTIASTEMRFQVRSAPDSGGAPGTWSSWCGYEACNDVNTFTATSSNVDLGASHPLKNGGNDQWLQYKAFFISTGYQTPTLGDVTLTYVVNAPPDFDATYGTNGISVAQNTSDGTVTINYKVRDVDTSTGTNTPGYITPSFSYSLDGGSNWVSITSGYLGASDLSNKAVSSAYAQYAATWNAKSQLNGTYNNAMKVKVTASDNEGANNTASAISGSFALDVKNPAATVTVDGTKSGAAGAASITSSDDSSYQMMFSNNSDFSADGLNASSGQWMATSTSLTWTFASSEPVKVYAKFKDSYQNETSVSPDAPSTPTSVTIQDTSSLALSEFREFVSWVVSGAGDFGSYKVYRSTGAYSLINTIASASTNFITDGSSGAWLSNGTTYYYKLTAQDASGNISRYSSAVSDIPDGQGGTDATPPTIIGIAVSGIKTTQATVTWTTDELADSTVYYSISPSTAYGSSKAAASMVTAHSITLTGLTPATTYNIRAKSVDPSANSAQADAASPGSNTAANFSFATASGPVISSVTTVTVAGSSATVVWNTNADSDSYVVYSTDSGLAGAQTTGTTTFVGGSGTYEHRVTLTGLTTNVKYYYKVRSADASSNMAEDDNGGAYYTFSTTQDMTAPVISSVASALASQTSAVVTWTTNELADSQVLYGLDQNSLNQQTAVNSTMTISHSMAISNLIAGTKYYYKVVSADPSANSATSAVYDFTTSAQEFLVSTRYIEPITDKTSPLITEFSVTDVSDLGARVSWSTDEPADSFVVYGRTELLGRTVGDFAQTRRHTVTLENLQENADYYVKAKSRDDANNASESKTLVFRTVAKKTVVEEAIQKIVEGKDVAEMTKEVEQLLAELATKIAPPQISGVKPEVSVTSGFAQIAWTTDKKSNSIIAYAHEKDYLPSADEPYQTFVGNPDESVTDHAVTLANLVPGALYHFQVRSKGIVGGIGTSQDFTFKTKDEAGISEIELREVTKDSATVFWKTNMLTTTKLEYGLSADYASSQSDNSMNASHLIIIKKLAPGTFYHYRVGGVDQQGSPFFSPDLTFTTESLPSVLDVKIDSVKEKEMTIRWFTNVLSDSTVEYTNTATGKTESFGDRQLVKNHGVTIVGLAEDTQYTFKVISKDEKGSEVTSSSYNLQTLKDIEQPFITNMQNQSAVSGKDRVQTIISWKTSEPSSTRVFYQEGVAVKPELEKSTPLDSELTQNHTIVFTNFKPGTAYRLRVESVDASGNIATSRYFTILTPQQRETVFDLLVKNFQDVFQWTGKIF</sequence>
<dbReference type="GO" id="GO:0016020">
    <property type="term" value="C:membrane"/>
    <property type="evidence" value="ECO:0007669"/>
    <property type="project" value="UniProtKB-SubCell"/>
</dbReference>
<dbReference type="EMBL" id="MEYS01000002">
    <property type="protein sequence ID" value="OGD34112.1"/>
    <property type="molecule type" value="Genomic_DNA"/>
</dbReference>
<dbReference type="InterPro" id="IPR050713">
    <property type="entry name" value="RTP_Phos/Ushers"/>
</dbReference>
<dbReference type="InterPro" id="IPR008963">
    <property type="entry name" value="Purple_acid_Pase-like_N"/>
</dbReference>
<feature type="transmembrane region" description="Helical" evidence="1">
    <location>
        <begin position="39"/>
        <end position="66"/>
    </location>
</feature>
<dbReference type="Gene3D" id="2.60.40.10">
    <property type="entry name" value="Immunoglobulins"/>
    <property type="match status" value="4"/>
</dbReference>
<evidence type="ECO:0000256" key="1">
    <source>
        <dbReference type="SAM" id="Phobius"/>
    </source>
</evidence>
<feature type="domain" description="Fibronectin type-III" evidence="2">
    <location>
        <begin position="1997"/>
        <end position="2095"/>
    </location>
</feature>
<dbReference type="InterPro" id="IPR003961">
    <property type="entry name" value="FN3_dom"/>
</dbReference>
<evidence type="ECO:0000313" key="4">
    <source>
        <dbReference type="Proteomes" id="UP000176650"/>
    </source>
</evidence>
<dbReference type="SMART" id="SM00710">
    <property type="entry name" value="PbH1"/>
    <property type="match status" value="8"/>
</dbReference>
<feature type="domain" description="Fibronectin type-III" evidence="2">
    <location>
        <begin position="1655"/>
        <end position="1756"/>
    </location>
</feature>
<dbReference type="InterPro" id="IPR006626">
    <property type="entry name" value="PbH1"/>
</dbReference>
<organism evidence="3 4">
    <name type="scientific">Candidatus Azambacteria bacterium RIFCSPLOWO2_01_FULL_46_25</name>
    <dbReference type="NCBI Taxonomy" id="1797298"/>
    <lineage>
        <taxon>Bacteria</taxon>
        <taxon>Candidatus Azamiibacteriota</taxon>
    </lineage>
</organism>
<evidence type="ECO:0000259" key="2">
    <source>
        <dbReference type="PROSITE" id="PS50853"/>
    </source>
</evidence>
<dbReference type="SUPFAM" id="SSF49265">
    <property type="entry name" value="Fibronectin type III"/>
    <property type="match status" value="2"/>
</dbReference>
<feature type="domain" description="Fibronectin type-III" evidence="2">
    <location>
        <begin position="1759"/>
        <end position="1851"/>
    </location>
</feature>
<feature type="domain" description="Fibronectin type-III" evidence="2">
    <location>
        <begin position="2097"/>
        <end position="2185"/>
    </location>
</feature>
<feature type="domain" description="Fibronectin type-III" evidence="2">
    <location>
        <begin position="1553"/>
        <end position="1647"/>
    </location>
</feature>
<dbReference type="InterPro" id="IPR015914">
    <property type="entry name" value="PAPs_N"/>
</dbReference>
<feature type="domain" description="Fibronectin type-III" evidence="2">
    <location>
        <begin position="2281"/>
        <end position="2378"/>
    </location>
</feature>
<keyword evidence="1" id="KW-0472">Membrane</keyword>
<keyword evidence="1" id="KW-0812">Transmembrane</keyword>